<name>A0A9P9EIG7_9HYPO</name>
<evidence type="ECO:0000256" key="1">
    <source>
        <dbReference type="SAM" id="MobiDB-lite"/>
    </source>
</evidence>
<accession>A0A9P9EIG7</accession>
<dbReference type="EMBL" id="JAGMUU010000015">
    <property type="protein sequence ID" value="KAH7137306.1"/>
    <property type="molecule type" value="Genomic_DNA"/>
</dbReference>
<comment type="caution">
    <text evidence="2">The sequence shown here is derived from an EMBL/GenBank/DDBJ whole genome shotgun (WGS) entry which is preliminary data.</text>
</comment>
<dbReference type="Proteomes" id="UP000717696">
    <property type="component" value="Unassembled WGS sequence"/>
</dbReference>
<proteinExistence type="predicted"/>
<sequence length="403" mass="42993">MAENIDKEGGATIFDALSSRLLNSVKQSHAPVDPPPAWADDYSPSSPAPETPQTLNTAPAPLPLNFDGTGAPVSSPHNLDYFYNAAASFYADSPSSSAPVAQPIGSGVGPTLGPSVPDASAGSMQDDMPPGYYESLQQDLDLADSSATSSATSPRNPRALAVPEDGTPLPARRRAVLSRRGASPAAVYREGPAEHPVALRVQHAGRAAPAPALAVSEISSASCGDRTSLGKLGDAYGLWWESGKDGGTPEAFFVCEGWSGFETEGAGIVRVKAPAKCPDGGYDDPRRSSRDLATVHFRGGMAPPQFVCDDARAHIRMDVIISALMTVMVVETRKASLVKEMGPPPAYDSLPQWDSKVAENGDEWERWVGDYLMMHGRLAQRRLRKEGERNIGNIINMPWKKEW</sequence>
<feature type="region of interest" description="Disordered" evidence="1">
    <location>
        <begin position="26"/>
        <end position="71"/>
    </location>
</feature>
<organism evidence="2 3">
    <name type="scientific">Dactylonectria estremocensis</name>
    <dbReference type="NCBI Taxonomy" id="1079267"/>
    <lineage>
        <taxon>Eukaryota</taxon>
        <taxon>Fungi</taxon>
        <taxon>Dikarya</taxon>
        <taxon>Ascomycota</taxon>
        <taxon>Pezizomycotina</taxon>
        <taxon>Sordariomycetes</taxon>
        <taxon>Hypocreomycetidae</taxon>
        <taxon>Hypocreales</taxon>
        <taxon>Nectriaceae</taxon>
        <taxon>Dactylonectria</taxon>
    </lineage>
</organism>
<dbReference type="AlphaFoldDB" id="A0A9P9EIG7"/>
<protein>
    <submittedName>
        <fullName evidence="2">Uncharacterized protein</fullName>
    </submittedName>
</protein>
<reference evidence="2" key="1">
    <citation type="journal article" date="2021" name="Nat. Commun.">
        <title>Genetic determinants of endophytism in the Arabidopsis root mycobiome.</title>
        <authorList>
            <person name="Mesny F."/>
            <person name="Miyauchi S."/>
            <person name="Thiergart T."/>
            <person name="Pickel B."/>
            <person name="Atanasova L."/>
            <person name="Karlsson M."/>
            <person name="Huettel B."/>
            <person name="Barry K.W."/>
            <person name="Haridas S."/>
            <person name="Chen C."/>
            <person name="Bauer D."/>
            <person name="Andreopoulos W."/>
            <person name="Pangilinan J."/>
            <person name="LaButti K."/>
            <person name="Riley R."/>
            <person name="Lipzen A."/>
            <person name="Clum A."/>
            <person name="Drula E."/>
            <person name="Henrissat B."/>
            <person name="Kohler A."/>
            <person name="Grigoriev I.V."/>
            <person name="Martin F.M."/>
            <person name="Hacquard S."/>
        </authorList>
    </citation>
    <scope>NUCLEOTIDE SEQUENCE</scope>
    <source>
        <strain evidence="2">MPI-CAGE-AT-0021</strain>
    </source>
</reference>
<feature type="region of interest" description="Disordered" evidence="1">
    <location>
        <begin position="94"/>
        <end position="170"/>
    </location>
</feature>
<gene>
    <name evidence="2" type="ORF">B0J13DRAFT_609378</name>
</gene>
<dbReference type="OrthoDB" id="4150821at2759"/>
<feature type="compositionally biased region" description="Low complexity" evidence="1">
    <location>
        <begin position="139"/>
        <end position="153"/>
    </location>
</feature>
<evidence type="ECO:0000313" key="3">
    <source>
        <dbReference type="Proteomes" id="UP000717696"/>
    </source>
</evidence>
<evidence type="ECO:0000313" key="2">
    <source>
        <dbReference type="EMBL" id="KAH7137306.1"/>
    </source>
</evidence>
<keyword evidence="3" id="KW-1185">Reference proteome</keyword>